<accession>A0A391P2L9</accession>
<proteinExistence type="predicted"/>
<gene>
    <name evidence="2" type="ORF">KGMB01110_20630</name>
</gene>
<comment type="caution">
    <text evidence="2">The sequence shown here is derived from an EMBL/GenBank/DDBJ whole genome shotgun (WGS) entry which is preliminary data.</text>
</comment>
<evidence type="ECO:0000313" key="2">
    <source>
        <dbReference type="EMBL" id="GCA67627.1"/>
    </source>
</evidence>
<keyword evidence="1" id="KW-1133">Transmembrane helix</keyword>
<keyword evidence="1" id="KW-0812">Transmembrane</keyword>
<evidence type="ECO:0008006" key="4">
    <source>
        <dbReference type="Google" id="ProtNLM"/>
    </source>
</evidence>
<dbReference type="Pfam" id="PF14014">
    <property type="entry name" value="DUF4230"/>
    <property type="match status" value="1"/>
</dbReference>
<dbReference type="AlphaFoldDB" id="A0A391P2L9"/>
<reference evidence="3" key="1">
    <citation type="submission" date="2018-09" db="EMBL/GenBank/DDBJ databases">
        <title>Draft Genome Sequence of Mediterraneibacter sp. KCTC 15684.</title>
        <authorList>
            <person name="Kim J.S."/>
            <person name="Han K.I."/>
            <person name="Suh M.K."/>
            <person name="Lee K.C."/>
            <person name="Eom M.K."/>
            <person name="Lee J.H."/>
            <person name="Park S.H."/>
            <person name="Kang S.W."/>
            <person name="Park J.E."/>
            <person name="Oh B.S."/>
            <person name="Yu S.Y."/>
            <person name="Choi S.H."/>
            <person name="Lee D.H."/>
            <person name="Yoon H."/>
            <person name="Kim B."/>
            <person name="Yang S.J."/>
            <person name="Lee J.S."/>
        </authorList>
    </citation>
    <scope>NUCLEOTIDE SEQUENCE [LARGE SCALE GENOMIC DNA]</scope>
    <source>
        <strain evidence="3">KCTC 15684</strain>
    </source>
</reference>
<dbReference type="Proteomes" id="UP000265643">
    <property type="component" value="Unassembled WGS sequence"/>
</dbReference>
<keyword evidence="3" id="KW-1185">Reference proteome</keyword>
<evidence type="ECO:0000313" key="3">
    <source>
        <dbReference type="Proteomes" id="UP000265643"/>
    </source>
</evidence>
<dbReference type="InterPro" id="IPR025324">
    <property type="entry name" value="DUF4230"/>
</dbReference>
<dbReference type="EMBL" id="BHGK01000001">
    <property type="protein sequence ID" value="GCA67627.1"/>
    <property type="molecule type" value="Genomic_DNA"/>
</dbReference>
<dbReference type="RefSeq" id="WP_170141713.1">
    <property type="nucleotide sequence ID" value="NZ_BHGK01000001.1"/>
</dbReference>
<evidence type="ECO:0000256" key="1">
    <source>
        <dbReference type="SAM" id="Phobius"/>
    </source>
</evidence>
<sequence length="212" mass="24070">MAELRRKEEKRERREGRRFSFSKVKLVAVVVIVALVFAGGMGFRQTLDKMWNKTEVTTDYISGKLENVGELTTQKVTYSARLTVEKGEIPFITKKGFTMVYNATMTAGIKMEDMKIKTADKKVVITVPHATVISNKVDPDSIQFYDEKKALFNWSTKNDVSEAISMAEKDVKENPTVDTEELLNKADEHLEELIHALLDDSVDGREVVVEFE</sequence>
<name>A0A391P2L9_9FIRM</name>
<keyword evidence="1" id="KW-0472">Membrane</keyword>
<feature type="transmembrane region" description="Helical" evidence="1">
    <location>
        <begin position="21"/>
        <end position="43"/>
    </location>
</feature>
<protein>
    <recommendedName>
        <fullName evidence="4">DUF4230 domain-containing protein</fullName>
    </recommendedName>
</protein>
<organism evidence="2 3">
    <name type="scientific">Mediterraneibacter butyricigenes</name>
    <dbReference type="NCBI Taxonomy" id="2316025"/>
    <lineage>
        <taxon>Bacteria</taxon>
        <taxon>Bacillati</taxon>
        <taxon>Bacillota</taxon>
        <taxon>Clostridia</taxon>
        <taxon>Lachnospirales</taxon>
        <taxon>Lachnospiraceae</taxon>
        <taxon>Mediterraneibacter</taxon>
    </lineage>
</organism>